<accession>A0ABP6IRM2</accession>
<dbReference type="Proteomes" id="UP001500831">
    <property type="component" value="Unassembled WGS sequence"/>
</dbReference>
<evidence type="ECO:0000313" key="1">
    <source>
        <dbReference type="EMBL" id="GAA2906755.1"/>
    </source>
</evidence>
<keyword evidence="2" id="KW-1185">Reference proteome</keyword>
<evidence type="ECO:0000313" key="2">
    <source>
        <dbReference type="Proteomes" id="UP001500831"/>
    </source>
</evidence>
<organism evidence="1 2">
    <name type="scientific">Streptosporangium fragile</name>
    <dbReference type="NCBI Taxonomy" id="46186"/>
    <lineage>
        <taxon>Bacteria</taxon>
        <taxon>Bacillati</taxon>
        <taxon>Actinomycetota</taxon>
        <taxon>Actinomycetes</taxon>
        <taxon>Streptosporangiales</taxon>
        <taxon>Streptosporangiaceae</taxon>
        <taxon>Streptosporangium</taxon>
    </lineage>
</organism>
<sequence>MSAAEGFEGSKPQAPSRAVAALIDGTANSAMTSKRFEERRLLTYRSPGFRGPMFRRFGNPPVP</sequence>
<proteinExistence type="predicted"/>
<dbReference type="EMBL" id="BAAAVI010000087">
    <property type="protein sequence ID" value="GAA2906755.1"/>
    <property type="molecule type" value="Genomic_DNA"/>
</dbReference>
<comment type="caution">
    <text evidence="1">The sequence shown here is derived from an EMBL/GenBank/DDBJ whole genome shotgun (WGS) entry which is preliminary data.</text>
</comment>
<protein>
    <submittedName>
        <fullName evidence="1">Uncharacterized protein</fullName>
    </submittedName>
</protein>
<name>A0ABP6IRM2_9ACTN</name>
<reference evidence="2" key="1">
    <citation type="journal article" date="2019" name="Int. J. Syst. Evol. Microbiol.">
        <title>The Global Catalogue of Microorganisms (GCM) 10K type strain sequencing project: providing services to taxonomists for standard genome sequencing and annotation.</title>
        <authorList>
            <consortium name="The Broad Institute Genomics Platform"/>
            <consortium name="The Broad Institute Genome Sequencing Center for Infectious Disease"/>
            <person name="Wu L."/>
            <person name="Ma J."/>
        </authorList>
    </citation>
    <scope>NUCLEOTIDE SEQUENCE [LARGE SCALE GENOMIC DNA]</scope>
    <source>
        <strain evidence="2">JCM 6242</strain>
    </source>
</reference>
<gene>
    <name evidence="1" type="ORF">GCM10010517_72980</name>
</gene>